<protein>
    <submittedName>
        <fullName evidence="1">Uncharacterized protein</fullName>
    </submittedName>
</protein>
<dbReference type="PANTHER" id="PTHR47645:SF1">
    <property type="entry name" value="C2H2-TYPE DOMAIN-CONTAINING PROTEIN-RELATED"/>
    <property type="match status" value="1"/>
</dbReference>
<organism evidence="1 2">
    <name type="scientific">Caenorhabditis bovis</name>
    <dbReference type="NCBI Taxonomy" id="2654633"/>
    <lineage>
        <taxon>Eukaryota</taxon>
        <taxon>Metazoa</taxon>
        <taxon>Ecdysozoa</taxon>
        <taxon>Nematoda</taxon>
        <taxon>Chromadorea</taxon>
        <taxon>Rhabditida</taxon>
        <taxon>Rhabditina</taxon>
        <taxon>Rhabditomorpha</taxon>
        <taxon>Rhabditoidea</taxon>
        <taxon>Rhabditidae</taxon>
        <taxon>Peloderinae</taxon>
        <taxon>Caenorhabditis</taxon>
    </lineage>
</organism>
<name>A0A8S1FD17_9PELO</name>
<dbReference type="PANTHER" id="PTHR47645">
    <property type="entry name" value="PROTEIN CBG08267"/>
    <property type="match status" value="1"/>
</dbReference>
<accession>A0A8S1FD17</accession>
<reference evidence="1 2" key="1">
    <citation type="submission" date="2020-04" db="EMBL/GenBank/DDBJ databases">
        <authorList>
            <person name="Laetsch R D."/>
            <person name="Stevens L."/>
            <person name="Kumar S."/>
            <person name="Blaxter L. M."/>
        </authorList>
    </citation>
    <scope>NUCLEOTIDE SEQUENCE [LARGE SCALE GENOMIC DNA]</scope>
</reference>
<dbReference type="AlphaFoldDB" id="A0A8S1FD17"/>
<comment type="caution">
    <text evidence="1">The sequence shown here is derived from an EMBL/GenBank/DDBJ whole genome shotgun (WGS) entry which is preliminary data.</text>
</comment>
<sequence>MSVFELPTKRKKLNINSQLDNSDTDNINYADQLEESMKSTIVRTVDIGRLISKGLLNKSINSISLTEIEKRVSNYEQTPFEDIVDLDFARNVERRRSMLFKECTKRAISILSKDVKELPHGLRLKGQILNASHYTSSADPFEKIFLNDVYEKHKIVGGDLCSQLKALVRDILKTITTPKLCIWKYSNASCSSKEPLFLKFPPIILRQIEEFIYDSLGIFIPPQFATIVDVEDETLTNSSFFTMLASNHELRRGEFTRRQHSRMRMSPHIEGIIAKSLNYLREWHYDAAEKELKPCRIKGEHNGHLTWRDWQEAAKDPARLEAFHFFSEYILNTERTSYANTERTSYANTERTSYANTERTSYANTERTPYVNTARTSYANTERTSYANTERTSYANTERTPYVNTARTSYANTERTSYANTERTSYANTERTLYANTARTSYANTERTLYANTARTENGVRLVSAWRLHFSSAR</sequence>
<evidence type="ECO:0000313" key="1">
    <source>
        <dbReference type="EMBL" id="CAB3409602.1"/>
    </source>
</evidence>
<keyword evidence="2" id="KW-1185">Reference proteome</keyword>
<evidence type="ECO:0000313" key="2">
    <source>
        <dbReference type="Proteomes" id="UP000494206"/>
    </source>
</evidence>
<dbReference type="Proteomes" id="UP000494206">
    <property type="component" value="Unassembled WGS sequence"/>
</dbReference>
<dbReference type="EMBL" id="CADEPM010000008">
    <property type="protein sequence ID" value="CAB3409602.1"/>
    <property type="molecule type" value="Genomic_DNA"/>
</dbReference>
<proteinExistence type="predicted"/>
<gene>
    <name evidence="1" type="ORF">CBOVIS_LOCUS11235</name>
</gene>